<protein>
    <submittedName>
        <fullName evidence="1">Phage tail protein</fullName>
    </submittedName>
</protein>
<reference evidence="1" key="1">
    <citation type="submission" date="2023-02" db="EMBL/GenBank/DDBJ databases">
        <title>Streptococcus sp. Genome Sequencing and Assembly.</title>
        <authorList>
            <person name="Shore S.M."/>
            <person name="Nicholson T.L."/>
        </authorList>
    </citation>
    <scope>NUCLEOTIDE SEQUENCE</scope>
    <source>
        <strain evidence="1">29887</strain>
    </source>
</reference>
<evidence type="ECO:0000313" key="1">
    <source>
        <dbReference type="EMBL" id="WNY51654.1"/>
    </source>
</evidence>
<gene>
    <name evidence="1" type="ORF">PW252_03125</name>
</gene>
<dbReference type="KEGG" id="sins:PW252_03125"/>
<dbReference type="RefSeq" id="WP_248050634.1">
    <property type="nucleotide sequence ID" value="NZ_CP118735.1"/>
</dbReference>
<name>A0AA96VP57_9STRE</name>
<dbReference type="EMBL" id="CP118735">
    <property type="protein sequence ID" value="WNY51654.1"/>
    <property type="molecule type" value="Genomic_DNA"/>
</dbReference>
<proteinExistence type="predicted"/>
<dbReference type="AlphaFoldDB" id="A0AA96VP57"/>
<organism evidence="1">
    <name type="scientific">Streptococcus iners</name>
    <dbReference type="NCBI Taxonomy" id="3028084"/>
    <lineage>
        <taxon>Bacteria</taxon>
        <taxon>Bacillati</taxon>
        <taxon>Bacillota</taxon>
        <taxon>Bacilli</taxon>
        <taxon>Lactobacillales</taxon>
        <taxon>Streptococcaceae</taxon>
        <taxon>Streptococcus</taxon>
    </lineage>
</organism>
<sequence>MDLLVNKEGLSIRLSQLGLYNIAISESSPALELDSRKVRGRSGKILADAVFVEKAIRVSARLSCISIEEFEAKKDSLNALLMDDEAFYITKMVPVKDDLYNFELPGHTTGDIAVSELPHKAWHYRYQVLSEDGCSYSFIGKSSAGLKYDVSMSFVTTELPFGQTVPRELAVTNKLIPYNGTAKLSQLDWPFEVELVSAGGQSSFYFEIDGRRFTFEQASNLTLGDKFKLKGIETILNGQSVTAKTNHEYFVIKPSVGKQSQIITNFNGTIKLLNFVELYK</sequence>
<accession>A0AA96VP57</accession>